<protein>
    <submittedName>
        <fullName evidence="18">Glutamate receptor 1</fullName>
    </submittedName>
</protein>
<keyword evidence="2" id="KW-0813">Transport</keyword>
<dbReference type="InterPro" id="IPR019594">
    <property type="entry name" value="Glu/Gly-bd"/>
</dbReference>
<name>A0ABQ8M3V8_LABRO</name>
<evidence type="ECO:0000256" key="6">
    <source>
        <dbReference type="ARBA" id="ARBA00023065"/>
    </source>
</evidence>
<evidence type="ECO:0000256" key="7">
    <source>
        <dbReference type="ARBA" id="ARBA00023136"/>
    </source>
</evidence>
<evidence type="ECO:0000256" key="9">
    <source>
        <dbReference type="ARBA" id="ARBA00023180"/>
    </source>
</evidence>
<dbReference type="SUPFAM" id="SSF53822">
    <property type="entry name" value="Periplasmic binding protein-like I"/>
    <property type="match status" value="1"/>
</dbReference>
<evidence type="ECO:0000256" key="5">
    <source>
        <dbReference type="ARBA" id="ARBA00023018"/>
    </source>
</evidence>
<dbReference type="InterPro" id="IPR015683">
    <property type="entry name" value="Ionotropic_Glu_rcpt"/>
</dbReference>
<dbReference type="EMBL" id="JACTAM010000014">
    <property type="protein sequence ID" value="KAI2656877.1"/>
    <property type="molecule type" value="Genomic_DNA"/>
</dbReference>
<organism evidence="18 19">
    <name type="scientific">Labeo rohita</name>
    <name type="common">Indian major carp</name>
    <name type="synonym">Cyprinus rohita</name>
    <dbReference type="NCBI Taxonomy" id="84645"/>
    <lineage>
        <taxon>Eukaryota</taxon>
        <taxon>Metazoa</taxon>
        <taxon>Chordata</taxon>
        <taxon>Craniata</taxon>
        <taxon>Vertebrata</taxon>
        <taxon>Euteleostomi</taxon>
        <taxon>Actinopterygii</taxon>
        <taxon>Neopterygii</taxon>
        <taxon>Teleostei</taxon>
        <taxon>Ostariophysi</taxon>
        <taxon>Cypriniformes</taxon>
        <taxon>Cyprinidae</taxon>
        <taxon>Labeoninae</taxon>
        <taxon>Labeonini</taxon>
        <taxon>Labeo</taxon>
    </lineage>
</organism>
<evidence type="ECO:0000259" key="17">
    <source>
        <dbReference type="SMART" id="SM00918"/>
    </source>
</evidence>
<dbReference type="Pfam" id="PF10613">
    <property type="entry name" value="Lig_chan-Glu_bd"/>
    <property type="match status" value="1"/>
</dbReference>
<keyword evidence="12" id="KW-0407">Ion channel</keyword>
<feature type="compositionally biased region" description="Low complexity" evidence="14">
    <location>
        <begin position="582"/>
        <end position="605"/>
    </location>
</feature>
<dbReference type="Gene3D" id="3.40.50.2300">
    <property type="match status" value="4"/>
</dbReference>
<keyword evidence="3 15" id="KW-0812">Transmembrane</keyword>
<keyword evidence="9" id="KW-0325">Glycoprotein</keyword>
<dbReference type="PANTHER" id="PTHR18966">
    <property type="entry name" value="IONOTROPIC GLUTAMATE RECEPTOR"/>
    <property type="match status" value="1"/>
</dbReference>
<evidence type="ECO:0000259" key="16">
    <source>
        <dbReference type="SMART" id="SM00079"/>
    </source>
</evidence>
<proteinExistence type="predicted"/>
<comment type="subcellular location">
    <subcellularLocation>
        <location evidence="1">Membrane</location>
        <topology evidence="1">Multi-pass membrane protein</topology>
    </subcellularLocation>
    <subcellularLocation>
        <location evidence="13">Postsynaptic cell membrane</location>
    </subcellularLocation>
</comment>
<accession>A0ABQ8M3V8</accession>
<dbReference type="InterPro" id="IPR028082">
    <property type="entry name" value="Peripla_BP_I"/>
</dbReference>
<keyword evidence="8 18" id="KW-0675">Receptor</keyword>
<evidence type="ECO:0000313" key="18">
    <source>
        <dbReference type="EMBL" id="KAI2656877.1"/>
    </source>
</evidence>
<dbReference type="SUPFAM" id="SSF53850">
    <property type="entry name" value="Periplasmic binding protein-like II"/>
    <property type="match status" value="1"/>
</dbReference>
<dbReference type="InterPro" id="IPR001828">
    <property type="entry name" value="ANF_lig-bd_rcpt"/>
</dbReference>
<sequence length="670" mass="75596">MSERNVIDCPVDTVKCDKCLKIYILQSDIKNTDVARSAKCAVQSYASDKQQKDKNSPEFVYVCERAFEGFLDIDLTEFKKGEANVTGFQLVNYADPNVSRIVQQWMDFDNKDAKVPKRGLKYTGALTYDGVKVMSTAFQNLRRQRIDISRRGNAGECLANPPAPWGQGIDIQRALQQVSHAAGQMFVSLPWAVYEDLGGEDKIWQLPVAVSDESLMCAGLRQFGPSAERPWRLMFNSVRIEGLTGHIQFNEKGRRTNYTVSVMELRPTGPKKVGYWNEDEKFVSTAAYMPGSNDTYGLQNRTYIVTTILHWLNDSTGIQSQPTISQVFFSIFPFLEWLMHHLHVFIPQYEDSNARSLGLACILAILSQVRLQRAFINLSYVDSPSLSQPEKGQSEWTGLLMEGRGENRDCLSERLGIVASPRESPYVMLKKNHEQFTGNDKYEGYCVELAAEIAKHVGYHYILKIVADGKYGARDPETMMWNGMVGELVYGKADVAVAPLTITLVREEVIDFSKPFMSLGISIMIKKPTKSKPGVFSFLDPLAYEIWMCIVFAYIGVSVVLFLVSRFSPYEWHADDCEEAEQNPNQPSSSSAQPGQQNQNQQSQEQTNEFGIFNSLWFSLGAFMQQGCDISPSWFVVHGSISKDQMEVHIHLDRTQPNATVFNERKTAAL</sequence>
<keyword evidence="5" id="KW-0770">Synapse</keyword>
<evidence type="ECO:0000313" key="19">
    <source>
        <dbReference type="Proteomes" id="UP000830375"/>
    </source>
</evidence>
<evidence type="ECO:0000256" key="4">
    <source>
        <dbReference type="ARBA" id="ARBA00022989"/>
    </source>
</evidence>
<evidence type="ECO:0000256" key="12">
    <source>
        <dbReference type="ARBA" id="ARBA00023303"/>
    </source>
</evidence>
<dbReference type="Gene3D" id="3.40.190.10">
    <property type="entry name" value="Periplasmic binding protein-like II"/>
    <property type="match status" value="1"/>
</dbReference>
<evidence type="ECO:0000256" key="13">
    <source>
        <dbReference type="ARBA" id="ARBA00034100"/>
    </source>
</evidence>
<dbReference type="SMART" id="SM00918">
    <property type="entry name" value="Lig_chan-Glu_bd"/>
    <property type="match status" value="1"/>
</dbReference>
<dbReference type="Gene3D" id="1.10.287.70">
    <property type="match status" value="1"/>
</dbReference>
<evidence type="ECO:0000256" key="1">
    <source>
        <dbReference type="ARBA" id="ARBA00004141"/>
    </source>
</evidence>
<keyword evidence="6" id="KW-0406">Ion transport</keyword>
<feature type="domain" description="Ionotropic glutamate receptor C-terminal" evidence="16">
    <location>
        <begin position="414"/>
        <end position="651"/>
    </location>
</feature>
<evidence type="ECO:0000256" key="14">
    <source>
        <dbReference type="SAM" id="MobiDB-lite"/>
    </source>
</evidence>
<gene>
    <name evidence="18" type="ORF">H4Q32_020900</name>
</gene>
<dbReference type="Proteomes" id="UP000830375">
    <property type="component" value="Unassembled WGS sequence"/>
</dbReference>
<keyword evidence="19" id="KW-1185">Reference proteome</keyword>
<feature type="domain" description="Ionotropic glutamate receptor L-glutamate and glycine-binding" evidence="17">
    <location>
        <begin position="425"/>
        <end position="490"/>
    </location>
</feature>
<keyword evidence="11" id="KW-1071">Ligand-gated ion channel</keyword>
<evidence type="ECO:0000256" key="15">
    <source>
        <dbReference type="SAM" id="Phobius"/>
    </source>
</evidence>
<dbReference type="Pfam" id="PF00060">
    <property type="entry name" value="Lig_chan"/>
    <property type="match status" value="1"/>
</dbReference>
<feature type="region of interest" description="Disordered" evidence="14">
    <location>
        <begin position="577"/>
        <end position="605"/>
    </location>
</feature>
<comment type="caution">
    <text evidence="18">The sequence shown here is derived from an EMBL/GenBank/DDBJ whole genome shotgun (WGS) entry which is preliminary data.</text>
</comment>
<evidence type="ECO:0000256" key="10">
    <source>
        <dbReference type="ARBA" id="ARBA00023257"/>
    </source>
</evidence>
<evidence type="ECO:0000256" key="3">
    <source>
        <dbReference type="ARBA" id="ARBA00022692"/>
    </source>
</evidence>
<keyword evidence="4 15" id="KW-1133">Transmembrane helix</keyword>
<keyword evidence="10" id="KW-0628">Postsynaptic cell membrane</keyword>
<evidence type="ECO:0000256" key="2">
    <source>
        <dbReference type="ARBA" id="ARBA00022448"/>
    </source>
</evidence>
<feature type="transmembrane region" description="Helical" evidence="15">
    <location>
        <begin position="542"/>
        <end position="564"/>
    </location>
</feature>
<evidence type="ECO:0000256" key="8">
    <source>
        <dbReference type="ARBA" id="ARBA00023170"/>
    </source>
</evidence>
<dbReference type="Pfam" id="PF01094">
    <property type="entry name" value="ANF_receptor"/>
    <property type="match status" value="1"/>
</dbReference>
<reference evidence="18 19" key="1">
    <citation type="submission" date="2022-01" db="EMBL/GenBank/DDBJ databases">
        <title>A high-quality chromosome-level genome assembly of rohu carp, Labeo rohita.</title>
        <authorList>
            <person name="Arick M.A. II"/>
            <person name="Hsu C.-Y."/>
            <person name="Magbanua Z."/>
            <person name="Pechanova O."/>
            <person name="Grover C."/>
            <person name="Miller E."/>
            <person name="Thrash A."/>
            <person name="Ezzel L."/>
            <person name="Alam S."/>
            <person name="Benzie J."/>
            <person name="Hamilton M."/>
            <person name="Karsi A."/>
            <person name="Lawrence M.L."/>
            <person name="Peterson D.G."/>
        </authorList>
    </citation>
    <scope>NUCLEOTIDE SEQUENCE [LARGE SCALE GENOMIC DNA]</scope>
    <source>
        <strain evidence="19">BAU-BD-2019</strain>
        <tissue evidence="18">Blood</tissue>
    </source>
</reference>
<dbReference type="SMART" id="SM00079">
    <property type="entry name" value="PBPe"/>
    <property type="match status" value="1"/>
</dbReference>
<evidence type="ECO:0000256" key="11">
    <source>
        <dbReference type="ARBA" id="ARBA00023286"/>
    </source>
</evidence>
<keyword evidence="7 15" id="KW-0472">Membrane</keyword>
<dbReference type="InterPro" id="IPR001320">
    <property type="entry name" value="Iontro_rcpt_C"/>
</dbReference>